<dbReference type="OMA" id="CLNVAIQ"/>
<reference evidence="4 5" key="1">
    <citation type="journal article" date="2017" name="Genome Announc.">
        <title>Genome sequence of the saprophytic ascomycete Epicoccum nigrum ICMP 19927 strain isolated from New Zealand.</title>
        <authorList>
            <person name="Fokin M."/>
            <person name="Fleetwood D."/>
            <person name="Weir B.S."/>
            <person name="Villas-Boas S.G."/>
        </authorList>
    </citation>
    <scope>NUCLEOTIDE SEQUENCE [LARGE SCALE GENOMIC DNA]</scope>
    <source>
        <strain evidence="4 5">ICMP 19927</strain>
    </source>
</reference>
<evidence type="ECO:0000256" key="1">
    <source>
        <dbReference type="SAM" id="MobiDB-lite"/>
    </source>
</evidence>
<keyword evidence="2" id="KW-1133">Transmembrane helix</keyword>
<feature type="chain" id="PRO_5012802107" description="Mid2 domain-containing protein" evidence="3">
    <location>
        <begin position="23"/>
        <end position="290"/>
    </location>
</feature>
<evidence type="ECO:0000256" key="3">
    <source>
        <dbReference type="SAM" id="SignalP"/>
    </source>
</evidence>
<proteinExistence type="predicted"/>
<feature type="transmembrane region" description="Helical" evidence="2">
    <location>
        <begin position="167"/>
        <end position="191"/>
    </location>
</feature>
<dbReference type="Proteomes" id="UP000193240">
    <property type="component" value="Unassembled WGS sequence"/>
</dbReference>
<dbReference type="STRING" id="105696.A0A1Y2LI93"/>
<keyword evidence="5" id="KW-1185">Reference proteome</keyword>
<keyword evidence="2" id="KW-0472">Membrane</keyword>
<gene>
    <name evidence="4" type="ORF">B5807_11513</name>
</gene>
<feature type="signal peptide" evidence="3">
    <location>
        <begin position="1"/>
        <end position="22"/>
    </location>
</feature>
<sequence>MYLHRISALAIVACLAVADATANSTCYYPNGVENKGGACNANADVSVCCGPTYVCLSNGLCKPGPDTKSMEYQFYRSGCTDQTFNSTSCPKFCTEPPFNRTKGQGVVRCGNNKYCCGRSGDCCSNEANIFALSEGEVVKTISASSSFVTDSADSTGSLESVKHSNALAIGLGVGLGVGGFLLLALGVLYMLKRRAKAKRHAGYEKKEEASEMDGSFSTELPDTSPEPAPSKVGYSAPVGGVVHEIGEGGAGPSIPPQELEARPRYDWEPRNEPEPRDGGFRPEDHDRHPL</sequence>
<protein>
    <recommendedName>
        <fullName evidence="6">Mid2 domain-containing protein</fullName>
    </recommendedName>
</protein>
<evidence type="ECO:0000256" key="2">
    <source>
        <dbReference type="SAM" id="Phobius"/>
    </source>
</evidence>
<dbReference type="InParanoid" id="A0A1Y2LI93"/>
<feature type="compositionally biased region" description="Basic and acidic residues" evidence="1">
    <location>
        <begin position="259"/>
        <end position="290"/>
    </location>
</feature>
<evidence type="ECO:0008006" key="6">
    <source>
        <dbReference type="Google" id="ProtNLM"/>
    </source>
</evidence>
<name>A0A1Y2LI93_EPING</name>
<evidence type="ECO:0000313" key="5">
    <source>
        <dbReference type="Proteomes" id="UP000193240"/>
    </source>
</evidence>
<keyword evidence="2" id="KW-0812">Transmembrane</keyword>
<keyword evidence="3" id="KW-0732">Signal</keyword>
<evidence type="ECO:0000313" key="4">
    <source>
        <dbReference type="EMBL" id="OSS43694.1"/>
    </source>
</evidence>
<organism evidence="4 5">
    <name type="scientific">Epicoccum nigrum</name>
    <name type="common">Soil fungus</name>
    <name type="synonym">Epicoccum purpurascens</name>
    <dbReference type="NCBI Taxonomy" id="105696"/>
    <lineage>
        <taxon>Eukaryota</taxon>
        <taxon>Fungi</taxon>
        <taxon>Dikarya</taxon>
        <taxon>Ascomycota</taxon>
        <taxon>Pezizomycotina</taxon>
        <taxon>Dothideomycetes</taxon>
        <taxon>Pleosporomycetidae</taxon>
        <taxon>Pleosporales</taxon>
        <taxon>Pleosporineae</taxon>
        <taxon>Didymellaceae</taxon>
        <taxon>Epicoccum</taxon>
    </lineage>
</organism>
<accession>A0A1Y2LI93</accession>
<dbReference type="EMBL" id="KZ107862">
    <property type="protein sequence ID" value="OSS43694.1"/>
    <property type="molecule type" value="Genomic_DNA"/>
</dbReference>
<dbReference type="AlphaFoldDB" id="A0A1Y2LI93"/>
<feature type="region of interest" description="Disordered" evidence="1">
    <location>
        <begin position="200"/>
        <end position="290"/>
    </location>
</feature>